<name>A0ABQ9UUG2_SAGOE</name>
<organism evidence="2 3">
    <name type="scientific">Saguinus oedipus</name>
    <name type="common">Cotton-top tamarin</name>
    <name type="synonym">Oedipomidas oedipus</name>
    <dbReference type="NCBI Taxonomy" id="9490"/>
    <lineage>
        <taxon>Eukaryota</taxon>
        <taxon>Metazoa</taxon>
        <taxon>Chordata</taxon>
        <taxon>Craniata</taxon>
        <taxon>Vertebrata</taxon>
        <taxon>Euteleostomi</taxon>
        <taxon>Mammalia</taxon>
        <taxon>Eutheria</taxon>
        <taxon>Euarchontoglires</taxon>
        <taxon>Primates</taxon>
        <taxon>Haplorrhini</taxon>
        <taxon>Platyrrhini</taxon>
        <taxon>Cebidae</taxon>
        <taxon>Callitrichinae</taxon>
        <taxon>Saguinus</taxon>
    </lineage>
</organism>
<feature type="compositionally biased region" description="Pro residues" evidence="1">
    <location>
        <begin position="1"/>
        <end position="27"/>
    </location>
</feature>
<protein>
    <submittedName>
        <fullName evidence="2">Uncharacterized protein</fullName>
    </submittedName>
</protein>
<reference evidence="2 3" key="1">
    <citation type="submission" date="2023-05" db="EMBL/GenBank/DDBJ databases">
        <title>B98-5 Cell Line De Novo Hybrid Assembly: An Optical Mapping Approach.</title>
        <authorList>
            <person name="Kananen K."/>
            <person name="Auerbach J.A."/>
            <person name="Kautto E."/>
            <person name="Blachly J.S."/>
        </authorList>
    </citation>
    <scope>NUCLEOTIDE SEQUENCE [LARGE SCALE GENOMIC DNA]</scope>
    <source>
        <strain evidence="2">B95-8</strain>
        <tissue evidence="2">Cell line</tissue>
    </source>
</reference>
<evidence type="ECO:0000313" key="2">
    <source>
        <dbReference type="EMBL" id="KAK2100692.1"/>
    </source>
</evidence>
<feature type="region of interest" description="Disordered" evidence="1">
    <location>
        <begin position="1"/>
        <end position="44"/>
    </location>
</feature>
<accession>A0ABQ9UUG2</accession>
<evidence type="ECO:0000256" key="1">
    <source>
        <dbReference type="SAM" id="MobiDB-lite"/>
    </source>
</evidence>
<feature type="region of interest" description="Disordered" evidence="1">
    <location>
        <begin position="103"/>
        <end position="168"/>
    </location>
</feature>
<keyword evidence="3" id="KW-1185">Reference proteome</keyword>
<dbReference type="EMBL" id="JASSZA010000010">
    <property type="protein sequence ID" value="KAK2100692.1"/>
    <property type="molecule type" value="Genomic_DNA"/>
</dbReference>
<dbReference type="Gene3D" id="2.20.70.10">
    <property type="match status" value="1"/>
</dbReference>
<comment type="caution">
    <text evidence="2">The sequence shown here is derived from an EMBL/GenBank/DDBJ whole genome shotgun (WGS) entry which is preliminary data.</text>
</comment>
<feature type="non-terminal residue" evidence="2">
    <location>
        <position position="1"/>
    </location>
</feature>
<evidence type="ECO:0000313" key="3">
    <source>
        <dbReference type="Proteomes" id="UP001266305"/>
    </source>
</evidence>
<sequence length="168" mass="17715">HPGAPPGPALAEPPPPPPPPPAPPPPHPHPHPHPAEAPRSANMAAAAVGRDTLPEHWSYGVCRDGRVFFIKCGAGTRGRGDAAPRAVHLSARSDQLRRTTWLHPRTGEPVNSGHMIRSGGRRAGEAGPGGRAPRRPKFDQTFLAFPQTCPAAGRKASRRRAPATSSSE</sequence>
<dbReference type="Proteomes" id="UP001266305">
    <property type="component" value="Unassembled WGS sequence"/>
</dbReference>
<proteinExistence type="predicted"/>
<gene>
    <name evidence="2" type="ORF">P7K49_022040</name>
</gene>